<accession>A0A2K9ZDA0</accession>
<evidence type="ECO:0000313" key="1">
    <source>
        <dbReference type="EMBL" id="AUW46198.1"/>
    </source>
</evidence>
<reference evidence="1 2" key="1">
    <citation type="submission" date="2017-11" db="EMBL/GenBank/DDBJ databases">
        <title>Complete genome of Rhizobium leguminosarum Norway, an ineffective micro-symbiont.</title>
        <authorList>
            <person name="Hoffrichter A."/>
            <person name="Liang J."/>
            <person name="Brachmann A."/>
            <person name="Marin M."/>
        </authorList>
    </citation>
    <scope>NUCLEOTIDE SEQUENCE [LARGE SCALE GENOMIC DNA]</scope>
    <source>
        <strain evidence="1 2">Norway</strain>
        <plasmid evidence="2">Plasmid prln1</plasmid>
    </source>
</reference>
<dbReference type="EMBL" id="CP025013">
    <property type="protein sequence ID" value="AUW46198.1"/>
    <property type="molecule type" value="Genomic_DNA"/>
</dbReference>
<evidence type="ECO:0000313" key="2">
    <source>
        <dbReference type="Proteomes" id="UP000238523"/>
    </source>
</evidence>
<sequence>MNPKKLQQKNPAAMLLPLETLLRCFLEAPIAVSNIVFHCGTDRRGVFIHQPLNRGQVVVDTVFCFRKLWIEVVE</sequence>
<organism evidence="1 2">
    <name type="scientific">Rhizobium leguminosarum</name>
    <dbReference type="NCBI Taxonomy" id="384"/>
    <lineage>
        <taxon>Bacteria</taxon>
        <taxon>Pseudomonadati</taxon>
        <taxon>Pseudomonadota</taxon>
        <taxon>Alphaproteobacteria</taxon>
        <taxon>Hyphomicrobiales</taxon>
        <taxon>Rhizobiaceae</taxon>
        <taxon>Rhizobium/Agrobacterium group</taxon>
        <taxon>Rhizobium</taxon>
    </lineage>
</organism>
<keyword evidence="1" id="KW-0614">Plasmid</keyword>
<dbReference type="Proteomes" id="UP000238523">
    <property type="component" value="Plasmid pRLN1"/>
</dbReference>
<name>A0A2K9ZDA0_RHILE</name>
<geneLocation type="plasmid" evidence="2">
    <name>prln1</name>
</geneLocation>
<dbReference type="AlphaFoldDB" id="A0A2K9ZDA0"/>
<proteinExistence type="predicted"/>
<protein>
    <submittedName>
        <fullName evidence="1">Uncharacterized protein</fullName>
    </submittedName>
</protein>
<gene>
    <name evidence="1" type="ORF">CUJ84_pRLN1000743</name>
</gene>